<gene>
    <name evidence="1" type="ORF">QCA50_002451</name>
</gene>
<accession>A0AAW0GRI8</accession>
<name>A0AAW0GRI8_9APHY</name>
<reference evidence="1 2" key="1">
    <citation type="submission" date="2022-09" db="EMBL/GenBank/DDBJ databases">
        <authorList>
            <person name="Palmer J.M."/>
        </authorList>
    </citation>
    <scope>NUCLEOTIDE SEQUENCE [LARGE SCALE GENOMIC DNA]</scope>
    <source>
        <strain evidence="1 2">DSM 7382</strain>
    </source>
</reference>
<dbReference type="AlphaFoldDB" id="A0AAW0GRI8"/>
<proteinExistence type="predicted"/>
<evidence type="ECO:0000313" key="2">
    <source>
        <dbReference type="Proteomes" id="UP001385951"/>
    </source>
</evidence>
<dbReference type="Proteomes" id="UP001385951">
    <property type="component" value="Unassembled WGS sequence"/>
</dbReference>
<dbReference type="EMBL" id="JASBNA010000002">
    <property type="protein sequence ID" value="KAK7695261.1"/>
    <property type="molecule type" value="Genomic_DNA"/>
</dbReference>
<comment type="caution">
    <text evidence="1">The sequence shown here is derived from an EMBL/GenBank/DDBJ whole genome shotgun (WGS) entry which is preliminary data.</text>
</comment>
<keyword evidence="2" id="KW-1185">Reference proteome</keyword>
<evidence type="ECO:0000313" key="1">
    <source>
        <dbReference type="EMBL" id="KAK7695261.1"/>
    </source>
</evidence>
<sequence>MEKGTERLEGVAFYGVLVGSWRFGWRIGFAGGCAVQWLYLLVDLECEVLADGLFGRCTLGAWACSFAEVEALLPRLLFFSDRFHSLISPLQRRWNITII</sequence>
<protein>
    <submittedName>
        <fullName evidence="1">Uncharacterized protein</fullName>
    </submittedName>
</protein>
<organism evidence="1 2">
    <name type="scientific">Cerrena zonata</name>
    <dbReference type="NCBI Taxonomy" id="2478898"/>
    <lineage>
        <taxon>Eukaryota</taxon>
        <taxon>Fungi</taxon>
        <taxon>Dikarya</taxon>
        <taxon>Basidiomycota</taxon>
        <taxon>Agaricomycotina</taxon>
        <taxon>Agaricomycetes</taxon>
        <taxon>Polyporales</taxon>
        <taxon>Cerrenaceae</taxon>
        <taxon>Cerrena</taxon>
    </lineage>
</organism>